<dbReference type="Proteomes" id="UP000253273">
    <property type="component" value="Chromosome"/>
</dbReference>
<dbReference type="EMBL" id="CP031148">
    <property type="protein sequence ID" value="AXG10692.1"/>
    <property type="molecule type" value="Genomic_DNA"/>
</dbReference>
<reference evidence="1 4" key="2">
    <citation type="submission" date="2018-07" db="EMBL/GenBank/DDBJ databases">
        <title>Genome sequences of Haloplanus sp. CBA1113.</title>
        <authorList>
            <person name="Kim Y.B."/>
            <person name="Roh S.W."/>
        </authorList>
    </citation>
    <scope>NUCLEOTIDE SEQUENCE [LARGE SCALE GENOMIC DNA]</scope>
    <source>
        <strain evidence="1 4">CBA1113</strain>
    </source>
</reference>
<dbReference type="KEGG" id="haq:DU484_13035"/>
<evidence type="ECO:0000313" key="3">
    <source>
        <dbReference type="Proteomes" id="UP000252985"/>
    </source>
</evidence>
<reference evidence="2 3" key="1">
    <citation type="submission" date="2018-07" db="EMBL/GenBank/DDBJ databases">
        <title>Genome sequences of Haloplanus sp. CBA1112.</title>
        <authorList>
            <person name="Kim Y.B."/>
            <person name="Roh S.W."/>
        </authorList>
    </citation>
    <scope>NUCLEOTIDE SEQUENCE [LARGE SCALE GENOMIC DNA]</scope>
    <source>
        <strain evidence="2 3">CBA1112</strain>
    </source>
</reference>
<protein>
    <recommendedName>
        <fullName evidence="5">DUF1102 domain-containing protein</fullName>
    </recommendedName>
</protein>
<name>A0A345E519_9EURY</name>
<evidence type="ECO:0008006" key="5">
    <source>
        <dbReference type="Google" id="ProtNLM"/>
    </source>
</evidence>
<sequence>MTAERTVSVNVVTDSNAFLALSGTDERVSQDANGQLQIDFASGYNNNSTGLNPDARTAFHDLFEVQNNGQNDVAFSVGVAKNQVGIDNPPAGTSAPSSGSLPDLLQDYAGINVVYAYDETDSEGNANSTGIGNPSANKLDAGGRVWRTSGQEKVLTPGQTASVDLSIETGDSFDPSTLSESDVGLYAFAVETGGERDITGST</sequence>
<evidence type="ECO:0000313" key="2">
    <source>
        <dbReference type="EMBL" id="AXG10692.1"/>
    </source>
</evidence>
<dbReference type="Proteomes" id="UP000252985">
    <property type="component" value="Chromosome"/>
</dbReference>
<accession>A0A345E519</accession>
<evidence type="ECO:0000313" key="4">
    <source>
        <dbReference type="Proteomes" id="UP000253273"/>
    </source>
</evidence>
<evidence type="ECO:0000313" key="1">
    <source>
        <dbReference type="EMBL" id="AXG07291.1"/>
    </source>
</evidence>
<gene>
    <name evidence="2" type="ORF">DU484_13035</name>
    <name evidence="1" type="ORF">DU500_13135</name>
</gene>
<dbReference type="KEGG" id="haj:DU500_13135"/>
<organism evidence="1 4">
    <name type="scientific">Haloplanus rubicundus</name>
    <dbReference type="NCBI Taxonomy" id="1547898"/>
    <lineage>
        <taxon>Archaea</taxon>
        <taxon>Methanobacteriati</taxon>
        <taxon>Methanobacteriota</taxon>
        <taxon>Stenosarchaea group</taxon>
        <taxon>Halobacteria</taxon>
        <taxon>Halobacteriales</taxon>
        <taxon>Haloferacaceae</taxon>
        <taxon>Haloplanus</taxon>
    </lineage>
</organism>
<keyword evidence="4" id="KW-1185">Reference proteome</keyword>
<dbReference type="EMBL" id="CP031150">
    <property type="protein sequence ID" value="AXG07291.1"/>
    <property type="molecule type" value="Genomic_DNA"/>
</dbReference>
<accession>A0A345EES0</accession>
<dbReference type="AlphaFoldDB" id="A0A345E519"/>
<proteinExistence type="predicted"/>